<keyword evidence="1" id="KW-0472">Membrane</keyword>
<keyword evidence="1" id="KW-1133">Transmembrane helix</keyword>
<evidence type="ECO:0008006" key="4">
    <source>
        <dbReference type="Google" id="ProtNLM"/>
    </source>
</evidence>
<proteinExistence type="predicted"/>
<reference evidence="3" key="1">
    <citation type="journal article" date="2019" name="Int. J. Syst. Evol. Microbiol.">
        <title>The Global Catalogue of Microorganisms (GCM) 10K type strain sequencing project: providing services to taxonomists for standard genome sequencing and annotation.</title>
        <authorList>
            <consortium name="The Broad Institute Genomics Platform"/>
            <consortium name="The Broad Institute Genome Sequencing Center for Infectious Disease"/>
            <person name="Wu L."/>
            <person name="Ma J."/>
        </authorList>
    </citation>
    <scope>NUCLEOTIDE SEQUENCE [LARGE SCALE GENOMIC DNA]</scope>
    <source>
        <strain evidence="3">CCM 7950</strain>
    </source>
</reference>
<organism evidence="2 3">
    <name type="scientific">Pasteurella oralis</name>
    <dbReference type="NCBI Taxonomy" id="1071947"/>
    <lineage>
        <taxon>Bacteria</taxon>
        <taxon>Pseudomonadati</taxon>
        <taxon>Pseudomonadota</taxon>
        <taxon>Gammaproteobacteria</taxon>
        <taxon>Pasteurellales</taxon>
        <taxon>Pasteurellaceae</taxon>
        <taxon>Pasteurella</taxon>
    </lineage>
</organism>
<evidence type="ECO:0000313" key="2">
    <source>
        <dbReference type="EMBL" id="MFD1805634.1"/>
    </source>
</evidence>
<feature type="transmembrane region" description="Helical" evidence="1">
    <location>
        <begin position="44"/>
        <end position="64"/>
    </location>
</feature>
<dbReference type="RefSeq" id="WP_379096688.1">
    <property type="nucleotide sequence ID" value="NZ_JBHUFP010000005.1"/>
</dbReference>
<protein>
    <recommendedName>
        <fullName evidence="4">Transmembrane protein</fullName>
    </recommendedName>
</protein>
<dbReference type="Proteomes" id="UP001597420">
    <property type="component" value="Unassembled WGS sequence"/>
</dbReference>
<accession>A0ABW4NTS3</accession>
<feature type="transmembrane region" description="Helical" evidence="1">
    <location>
        <begin position="12"/>
        <end position="38"/>
    </location>
</feature>
<keyword evidence="3" id="KW-1185">Reference proteome</keyword>
<keyword evidence="1" id="KW-0812">Transmembrane</keyword>
<feature type="transmembrane region" description="Helical" evidence="1">
    <location>
        <begin position="71"/>
        <end position="95"/>
    </location>
</feature>
<name>A0ABW4NTS3_9PAST</name>
<evidence type="ECO:0000256" key="1">
    <source>
        <dbReference type="SAM" id="Phobius"/>
    </source>
</evidence>
<dbReference type="EMBL" id="JBHUFP010000005">
    <property type="protein sequence ID" value="MFD1805634.1"/>
    <property type="molecule type" value="Genomic_DNA"/>
</dbReference>
<gene>
    <name evidence="2" type="ORF">ACFSAV_04470</name>
</gene>
<comment type="caution">
    <text evidence="2">The sequence shown here is derived from an EMBL/GenBank/DDBJ whole genome shotgun (WGS) entry which is preliminary data.</text>
</comment>
<sequence>MNEEKKAFIRTSIVVFLWLVALLFIFISPIVIVIFSYHIGDPNIGLFSFILFYIAYVCFFDAFMNKKSVKVPLAILAVILIVYGKSFVSLIVIFYEILIEFINS</sequence>
<evidence type="ECO:0000313" key="3">
    <source>
        <dbReference type="Proteomes" id="UP001597420"/>
    </source>
</evidence>